<organism evidence="1 2">
    <name type="scientific">Microcystis aeruginosa TAIHU98</name>
    <dbReference type="NCBI Taxonomy" id="1134457"/>
    <lineage>
        <taxon>Bacteria</taxon>
        <taxon>Bacillati</taxon>
        <taxon>Cyanobacteriota</taxon>
        <taxon>Cyanophyceae</taxon>
        <taxon>Oscillatoriophycideae</taxon>
        <taxon>Chroococcales</taxon>
        <taxon>Microcystaceae</taxon>
        <taxon>Microcystis</taxon>
    </lineage>
</organism>
<proteinExistence type="predicted"/>
<name>L7E3Q1_MICAE</name>
<evidence type="ECO:0000313" key="1">
    <source>
        <dbReference type="EMBL" id="ELP54060.1"/>
    </source>
</evidence>
<reference evidence="1 2" key="1">
    <citation type="journal article" date="2013" name="Genome Announc.">
        <title>Whole-Genome Sequence of Microcystis aeruginosa TAIHU98, a Nontoxic Bloom-Forming Strain Isolated from Taihu Lake, China.</title>
        <authorList>
            <person name="Yang C."/>
            <person name="Zhang W."/>
            <person name="Ren M."/>
            <person name="Song L."/>
            <person name="Li T."/>
            <person name="Zhao J."/>
        </authorList>
    </citation>
    <scope>NUCLEOTIDE SEQUENCE [LARGE SCALE GENOMIC DNA]</scope>
    <source>
        <strain evidence="1 2">TAIHU98</strain>
    </source>
</reference>
<comment type="caution">
    <text evidence="1">The sequence shown here is derived from an EMBL/GenBank/DDBJ whole genome shotgun (WGS) entry which is preliminary data.</text>
</comment>
<dbReference type="AlphaFoldDB" id="L7E3Q1"/>
<evidence type="ECO:0000313" key="2">
    <source>
        <dbReference type="Proteomes" id="UP000010932"/>
    </source>
</evidence>
<gene>
    <name evidence="1" type="ORF">O53_2874</name>
</gene>
<dbReference type="EMBL" id="ANKQ01000002">
    <property type="protein sequence ID" value="ELP54060.1"/>
    <property type="molecule type" value="Genomic_DNA"/>
</dbReference>
<protein>
    <submittedName>
        <fullName evidence="1">Uncharacterized protein</fullName>
    </submittedName>
</protein>
<sequence>MFEKTYHCRKKFFWEFGEVGCCRFWEPVLGIGEKTKWLKKTDY</sequence>
<dbReference type="PATRIC" id="fig|1134457.3.peg.2652"/>
<dbReference type="Proteomes" id="UP000010932">
    <property type="component" value="Unassembled WGS sequence"/>
</dbReference>
<accession>L7E3Q1</accession>